<dbReference type="EMBL" id="JAGSOV010000059">
    <property type="protein sequence ID" value="MCO1658791.1"/>
    <property type="molecule type" value="Genomic_DNA"/>
</dbReference>
<feature type="region of interest" description="Disordered" evidence="1">
    <location>
        <begin position="1"/>
        <end position="26"/>
    </location>
</feature>
<evidence type="ECO:0000256" key="1">
    <source>
        <dbReference type="SAM" id="MobiDB-lite"/>
    </source>
</evidence>
<sequence>MPEPTADTDRRTDITITGGPGGWTIRSRDGRRCSEVLDDATARHYCRLMGIGFPGDRP</sequence>
<accession>A0ABT1A774</accession>
<evidence type="ECO:0000313" key="2">
    <source>
        <dbReference type="EMBL" id="MCO1658791.1"/>
    </source>
</evidence>
<organism evidence="2 3">
    <name type="scientific">Pseudonocardia humida</name>
    <dbReference type="NCBI Taxonomy" id="2800819"/>
    <lineage>
        <taxon>Bacteria</taxon>
        <taxon>Bacillati</taxon>
        <taxon>Actinomycetota</taxon>
        <taxon>Actinomycetes</taxon>
        <taxon>Pseudonocardiales</taxon>
        <taxon>Pseudonocardiaceae</taxon>
        <taxon>Pseudonocardia</taxon>
    </lineage>
</organism>
<evidence type="ECO:0000313" key="3">
    <source>
        <dbReference type="Proteomes" id="UP001165283"/>
    </source>
</evidence>
<comment type="caution">
    <text evidence="2">The sequence shown here is derived from an EMBL/GenBank/DDBJ whole genome shotgun (WGS) entry which is preliminary data.</text>
</comment>
<keyword evidence="3" id="KW-1185">Reference proteome</keyword>
<name>A0ABT1A774_9PSEU</name>
<dbReference type="Proteomes" id="UP001165283">
    <property type="component" value="Unassembled WGS sequence"/>
</dbReference>
<dbReference type="RefSeq" id="WP_252443120.1">
    <property type="nucleotide sequence ID" value="NZ_JAGSOV010000059.1"/>
</dbReference>
<protein>
    <submittedName>
        <fullName evidence="2">Uncharacterized protein</fullName>
    </submittedName>
</protein>
<proteinExistence type="predicted"/>
<gene>
    <name evidence="2" type="ORF">KDL28_27350</name>
</gene>
<reference evidence="2" key="1">
    <citation type="submission" date="2021-04" db="EMBL/GenBank/DDBJ databases">
        <title>Pseudonocardia sp. nov., isolated from sandy soil of mangrove forest.</title>
        <authorList>
            <person name="Zan Z."/>
            <person name="Huang R."/>
            <person name="Liu W."/>
        </authorList>
    </citation>
    <scope>NUCLEOTIDE SEQUENCE</scope>
    <source>
        <strain evidence="2">S2-4</strain>
    </source>
</reference>